<evidence type="ECO:0000313" key="2">
    <source>
        <dbReference type="Proteomes" id="UP001162501"/>
    </source>
</evidence>
<sequence length="275" mass="29876">MRVQGSGEEGAAATRLLRFPWSTADPSRLSGGGQRVSGLTEMRERRGKRRAAKRGKLRGGGSRNRDGDLLPLRKANPKWRRERRRQSGGGGSSLGGRERRAPRAPPPPTPPSSRFPPSSSPLTRLGQRSAHARPHAPECIWARRSLLPPTTAFGRLARPPASTHSLWGAFWHSPPLPLGPCQASPGAGPHAYLQQREPKPPPPPPPLLSSPPFPAPTATNRRHGRRGLLLLRPPLHTLHPSRVRLPQSPPRDCSIPVGCRSGEENDRPSGQSLPL</sequence>
<name>A0AC59Y0I8_RANTA</name>
<feature type="non-terminal residue" evidence="1">
    <location>
        <position position="275"/>
    </location>
</feature>
<protein>
    <submittedName>
        <fullName evidence="1">Uncharacterized protein</fullName>
    </submittedName>
</protein>
<reference evidence="1" key="2">
    <citation type="submission" date="2025-03" db="EMBL/GenBank/DDBJ databases">
        <authorList>
            <consortium name="ELIXIR-Norway"/>
            <consortium name="Elixir Norway"/>
        </authorList>
    </citation>
    <scope>NUCLEOTIDE SEQUENCE</scope>
</reference>
<feature type="non-terminal residue" evidence="1">
    <location>
        <position position="1"/>
    </location>
</feature>
<gene>
    <name evidence="1" type="ORF">MRATA1EN22A_LOCUS278</name>
</gene>
<evidence type="ECO:0000313" key="1">
    <source>
        <dbReference type="EMBL" id="CAM9274000.1"/>
    </source>
</evidence>
<proteinExistence type="predicted"/>
<reference evidence="1" key="1">
    <citation type="submission" date="2023-05" db="EMBL/GenBank/DDBJ databases">
        <authorList>
            <consortium name="ELIXIR-Norway"/>
        </authorList>
    </citation>
    <scope>NUCLEOTIDE SEQUENCE</scope>
</reference>
<accession>A0AC59Y0I8</accession>
<organism evidence="1 2">
    <name type="scientific">Rangifer tarandus platyrhynchus</name>
    <name type="common">Svalbard reindeer</name>
    <dbReference type="NCBI Taxonomy" id="3082113"/>
    <lineage>
        <taxon>Eukaryota</taxon>
        <taxon>Metazoa</taxon>
        <taxon>Chordata</taxon>
        <taxon>Craniata</taxon>
        <taxon>Vertebrata</taxon>
        <taxon>Euteleostomi</taxon>
        <taxon>Mammalia</taxon>
        <taxon>Eutheria</taxon>
        <taxon>Laurasiatheria</taxon>
        <taxon>Artiodactyla</taxon>
        <taxon>Ruminantia</taxon>
        <taxon>Pecora</taxon>
        <taxon>Cervidae</taxon>
        <taxon>Odocoileinae</taxon>
        <taxon>Rangifer</taxon>
    </lineage>
</organism>
<dbReference type="Proteomes" id="UP001162501">
    <property type="component" value="Chromosome 1"/>
</dbReference>
<dbReference type="EMBL" id="OX596085">
    <property type="protein sequence ID" value="CAM9274000.1"/>
    <property type="molecule type" value="Genomic_DNA"/>
</dbReference>